<feature type="compositionally biased region" description="Basic and acidic residues" evidence="1">
    <location>
        <begin position="35"/>
        <end position="48"/>
    </location>
</feature>
<feature type="region of interest" description="Disordered" evidence="1">
    <location>
        <begin position="1"/>
        <end position="80"/>
    </location>
</feature>
<dbReference type="Gramene" id="ONK65313">
    <property type="protein sequence ID" value="ONK65313"/>
    <property type="gene ID" value="A4U43_C07F35840"/>
</dbReference>
<evidence type="ECO:0000313" key="2">
    <source>
        <dbReference type="EMBL" id="ONK65313.1"/>
    </source>
</evidence>
<evidence type="ECO:0000256" key="1">
    <source>
        <dbReference type="SAM" id="MobiDB-lite"/>
    </source>
</evidence>
<protein>
    <submittedName>
        <fullName evidence="2">Uncharacterized protein</fullName>
    </submittedName>
</protein>
<evidence type="ECO:0000313" key="3">
    <source>
        <dbReference type="Proteomes" id="UP000243459"/>
    </source>
</evidence>
<dbReference type="EMBL" id="CM007387">
    <property type="protein sequence ID" value="ONK65313.1"/>
    <property type="molecule type" value="Genomic_DNA"/>
</dbReference>
<sequence length="98" mass="10330">MAGSGASEEGHDPATEIAPPPGGSVGGMLTSFDVLDERQRKEEERGGGEGEGESDLLGESRDGVLGLLDPSEIGDESEDFFDEKNRPLNTILIDLDRG</sequence>
<dbReference type="AlphaFoldDB" id="A0A5P1EHU0"/>
<proteinExistence type="predicted"/>
<dbReference type="Proteomes" id="UP000243459">
    <property type="component" value="Chromosome 7"/>
</dbReference>
<reference evidence="3" key="1">
    <citation type="journal article" date="2017" name="Nat. Commun.">
        <title>The asparagus genome sheds light on the origin and evolution of a young Y chromosome.</title>
        <authorList>
            <person name="Harkess A."/>
            <person name="Zhou J."/>
            <person name="Xu C."/>
            <person name="Bowers J.E."/>
            <person name="Van der Hulst R."/>
            <person name="Ayyampalayam S."/>
            <person name="Mercati F."/>
            <person name="Riccardi P."/>
            <person name="McKain M.R."/>
            <person name="Kakrana A."/>
            <person name="Tang H."/>
            <person name="Ray J."/>
            <person name="Groenendijk J."/>
            <person name="Arikit S."/>
            <person name="Mathioni S.M."/>
            <person name="Nakano M."/>
            <person name="Shan H."/>
            <person name="Telgmann-Rauber A."/>
            <person name="Kanno A."/>
            <person name="Yue Z."/>
            <person name="Chen H."/>
            <person name="Li W."/>
            <person name="Chen Y."/>
            <person name="Xu X."/>
            <person name="Zhang Y."/>
            <person name="Luo S."/>
            <person name="Chen H."/>
            <person name="Gao J."/>
            <person name="Mao Z."/>
            <person name="Pires J.C."/>
            <person name="Luo M."/>
            <person name="Kudrna D."/>
            <person name="Wing R.A."/>
            <person name="Meyers B.C."/>
            <person name="Yi K."/>
            <person name="Kong H."/>
            <person name="Lavrijsen P."/>
            <person name="Sunseri F."/>
            <person name="Falavigna A."/>
            <person name="Ye Y."/>
            <person name="Leebens-Mack J.H."/>
            <person name="Chen G."/>
        </authorList>
    </citation>
    <scope>NUCLEOTIDE SEQUENCE [LARGE SCALE GENOMIC DNA]</scope>
    <source>
        <strain evidence="3">cv. DH0086</strain>
    </source>
</reference>
<keyword evidence="3" id="KW-1185">Reference proteome</keyword>
<name>A0A5P1EHU0_ASPOF</name>
<accession>A0A5P1EHU0</accession>
<organism evidence="2 3">
    <name type="scientific">Asparagus officinalis</name>
    <name type="common">Garden asparagus</name>
    <dbReference type="NCBI Taxonomy" id="4686"/>
    <lineage>
        <taxon>Eukaryota</taxon>
        <taxon>Viridiplantae</taxon>
        <taxon>Streptophyta</taxon>
        <taxon>Embryophyta</taxon>
        <taxon>Tracheophyta</taxon>
        <taxon>Spermatophyta</taxon>
        <taxon>Magnoliopsida</taxon>
        <taxon>Liliopsida</taxon>
        <taxon>Asparagales</taxon>
        <taxon>Asparagaceae</taxon>
        <taxon>Asparagoideae</taxon>
        <taxon>Asparagus</taxon>
    </lineage>
</organism>
<gene>
    <name evidence="2" type="ORF">A4U43_C07F35840</name>
</gene>